<sequence>MTHGLPSAGWYQSSYCDNVNDRCLQVARGVRGVQVRDSKDTDLPSIQIAADDWTAFLDSLSTLFSR</sequence>
<gene>
    <name evidence="2" type="ORF">FEF34_39675</name>
</gene>
<comment type="caution">
    <text evidence="2">The sequence shown here is derived from an EMBL/GenBank/DDBJ whole genome shotgun (WGS) entry which is preliminary data.</text>
</comment>
<evidence type="ECO:0000313" key="2">
    <source>
        <dbReference type="EMBL" id="TLQ38944.1"/>
    </source>
</evidence>
<dbReference type="Proteomes" id="UP000305921">
    <property type="component" value="Unassembled WGS sequence"/>
</dbReference>
<keyword evidence="3" id="KW-1185">Reference proteome</keyword>
<dbReference type="Pfam" id="PF04149">
    <property type="entry name" value="DUF397"/>
    <property type="match status" value="1"/>
</dbReference>
<evidence type="ECO:0000313" key="3">
    <source>
        <dbReference type="Proteomes" id="UP000305921"/>
    </source>
</evidence>
<dbReference type="InterPro" id="IPR007278">
    <property type="entry name" value="DUF397"/>
</dbReference>
<dbReference type="EMBL" id="VAWE01000003">
    <property type="protein sequence ID" value="TLQ38944.1"/>
    <property type="molecule type" value="Genomic_DNA"/>
</dbReference>
<organism evidence="2 3">
    <name type="scientific">Streptomyces marianii</name>
    <dbReference type="NCBI Taxonomy" id="1817406"/>
    <lineage>
        <taxon>Bacteria</taxon>
        <taxon>Bacillati</taxon>
        <taxon>Actinomycetota</taxon>
        <taxon>Actinomycetes</taxon>
        <taxon>Kitasatosporales</taxon>
        <taxon>Streptomycetaceae</taxon>
        <taxon>Streptomyces</taxon>
    </lineage>
</organism>
<evidence type="ECO:0000259" key="1">
    <source>
        <dbReference type="Pfam" id="PF04149"/>
    </source>
</evidence>
<reference evidence="2 3" key="1">
    <citation type="submission" date="2019-05" db="EMBL/GenBank/DDBJ databases">
        <title>Streptomyces marianii sp. nov., a novel marine actinomycete from southern coast of India.</title>
        <authorList>
            <person name="Iniyan A.M."/>
            <person name="Wink J."/>
            <person name="Ramprasad E."/>
            <person name="Ramana C.V."/>
            <person name="Bunk B."/>
            <person name="Sproer C."/>
            <person name="Joseph F.-J.R.S."/>
            <person name="Vincent S.G.P."/>
        </authorList>
    </citation>
    <scope>NUCLEOTIDE SEQUENCE [LARGE SCALE GENOMIC DNA]</scope>
    <source>
        <strain evidence="2 3">ICN19</strain>
    </source>
</reference>
<feature type="domain" description="DUF397" evidence="1">
    <location>
        <begin position="8"/>
        <end position="60"/>
    </location>
</feature>
<dbReference type="RefSeq" id="WP_138058314.1">
    <property type="nucleotide sequence ID" value="NZ_VAWE01000003.1"/>
</dbReference>
<proteinExistence type="predicted"/>
<accession>A0A5R9DSF5</accession>
<dbReference type="AlphaFoldDB" id="A0A5R9DSF5"/>
<name>A0A5R9DSF5_9ACTN</name>
<protein>
    <submittedName>
        <fullName evidence="2">DUF397 domain-containing protein</fullName>
    </submittedName>
</protein>